<accession>A0AAP0Q555</accession>
<dbReference type="Proteomes" id="UP001419268">
    <property type="component" value="Unassembled WGS sequence"/>
</dbReference>
<keyword evidence="2" id="KW-1185">Reference proteome</keyword>
<dbReference type="AlphaFoldDB" id="A0AAP0Q555"/>
<reference evidence="1 2" key="1">
    <citation type="submission" date="2024-01" db="EMBL/GenBank/DDBJ databases">
        <title>Genome assemblies of Stephania.</title>
        <authorList>
            <person name="Yang L."/>
        </authorList>
    </citation>
    <scope>NUCLEOTIDE SEQUENCE [LARGE SCALE GENOMIC DNA]</scope>
    <source>
        <strain evidence="1">JXDWG</strain>
        <tissue evidence="1">Leaf</tissue>
    </source>
</reference>
<sequence>MQDTLVGRRLIKKAKKENKHPTSISEVLYYEQAMQDSFQLYGDAYVQLDHSVHVYEDMDAEK</sequence>
<evidence type="ECO:0000313" key="2">
    <source>
        <dbReference type="Proteomes" id="UP001419268"/>
    </source>
</evidence>
<proteinExistence type="predicted"/>
<comment type="caution">
    <text evidence="1">The sequence shown here is derived from an EMBL/GenBank/DDBJ whole genome shotgun (WGS) entry which is preliminary data.</text>
</comment>
<organism evidence="1 2">
    <name type="scientific">Stephania cephalantha</name>
    <dbReference type="NCBI Taxonomy" id="152367"/>
    <lineage>
        <taxon>Eukaryota</taxon>
        <taxon>Viridiplantae</taxon>
        <taxon>Streptophyta</taxon>
        <taxon>Embryophyta</taxon>
        <taxon>Tracheophyta</taxon>
        <taxon>Spermatophyta</taxon>
        <taxon>Magnoliopsida</taxon>
        <taxon>Ranunculales</taxon>
        <taxon>Menispermaceae</taxon>
        <taxon>Menispermoideae</taxon>
        <taxon>Cissampelideae</taxon>
        <taxon>Stephania</taxon>
    </lineage>
</organism>
<name>A0AAP0Q555_9MAGN</name>
<gene>
    <name evidence="1" type="ORF">Scep_001550</name>
</gene>
<evidence type="ECO:0000313" key="1">
    <source>
        <dbReference type="EMBL" id="KAK9166359.1"/>
    </source>
</evidence>
<dbReference type="EMBL" id="JBBNAG010000001">
    <property type="protein sequence ID" value="KAK9166359.1"/>
    <property type="molecule type" value="Genomic_DNA"/>
</dbReference>
<protein>
    <submittedName>
        <fullName evidence="1">Uncharacterized protein</fullName>
    </submittedName>
</protein>